<evidence type="ECO:0000313" key="2">
    <source>
        <dbReference type="Proteomes" id="UP001162098"/>
    </source>
</evidence>
<reference evidence="1 2" key="1">
    <citation type="submission" date="2020-09" db="EMBL/GenBank/DDBJ databases">
        <authorList>
            <person name="Zhang R."/>
            <person name="Garcia K."/>
            <person name="Ogata H."/>
        </authorList>
    </citation>
    <scope>NUCLEOTIDE SEQUENCE [LARGE SCALE GENOMIC DNA]</scope>
    <source>
        <strain evidence="2">stheno</strain>
    </source>
</reference>
<accession>A0A7S7YEG5</accession>
<dbReference type="EMBL" id="MW018138">
    <property type="protein sequence ID" value="QPB44296.1"/>
    <property type="molecule type" value="Genomic_DNA"/>
</dbReference>
<name>A0A7S7YEG5_9VIRU</name>
<keyword evidence="2" id="KW-1185">Reference proteome</keyword>
<protein>
    <submittedName>
        <fullName evidence="1">Uncharacterized protein</fullName>
    </submittedName>
</protein>
<evidence type="ECO:0000313" key="1">
    <source>
        <dbReference type="EMBL" id="QPB44296.1"/>
    </source>
</evidence>
<proteinExistence type="predicted"/>
<dbReference type="KEGG" id="vg:80543492"/>
<sequence>MGYIAMSSVMMVYSSSRESNGHHWTIIETPSGIIHAGPAATEDALEADIAACADCLGYDAVELTIVKILNTQRRKVRKQ</sequence>
<organism evidence="1 2">
    <name type="scientific">Medusavirus stheno T3</name>
    <dbReference type="NCBI Taxonomy" id="3069717"/>
    <lineage>
        <taxon>Viruses</taxon>
        <taxon>Varidnaviria</taxon>
        <taxon>Bamfordvirae</taxon>
        <taxon>Nucleocytoviricota</taxon>
        <taxon>Megaviricetes</taxon>
        <taxon>Mamonoviridae</taxon>
        <taxon>Medusavirus</taxon>
        <taxon>Medusavirus sthenus</taxon>
    </lineage>
</organism>
<dbReference type="Proteomes" id="UP001162098">
    <property type="component" value="Segment"/>
</dbReference>